<feature type="transmembrane region" description="Helical" evidence="1">
    <location>
        <begin position="81"/>
        <end position="101"/>
    </location>
</feature>
<dbReference type="AlphaFoldDB" id="A0A285H2W6"/>
<feature type="transmembrane region" description="Helical" evidence="1">
    <location>
        <begin position="50"/>
        <end position="69"/>
    </location>
</feature>
<dbReference type="Proteomes" id="UP000219612">
    <property type="component" value="Unassembled WGS sequence"/>
</dbReference>
<dbReference type="EMBL" id="OBDY01000003">
    <property type="protein sequence ID" value="SNY30038.1"/>
    <property type="molecule type" value="Genomic_DNA"/>
</dbReference>
<evidence type="ECO:0000256" key="1">
    <source>
        <dbReference type="SAM" id="Phobius"/>
    </source>
</evidence>
<keyword evidence="1" id="KW-0472">Membrane</keyword>
<evidence type="ECO:0000313" key="2">
    <source>
        <dbReference type="EMBL" id="SNY30038.1"/>
    </source>
</evidence>
<keyword evidence="1" id="KW-0812">Transmembrane</keyword>
<dbReference type="RefSeq" id="WP_097319611.1">
    <property type="nucleotide sequence ID" value="NZ_OBDY01000003.1"/>
</dbReference>
<feature type="transmembrane region" description="Helical" evidence="1">
    <location>
        <begin position="6"/>
        <end position="30"/>
    </location>
</feature>
<evidence type="ECO:0000313" key="3">
    <source>
        <dbReference type="Proteomes" id="UP000219612"/>
    </source>
</evidence>
<reference evidence="2 3" key="1">
    <citation type="submission" date="2017-09" db="EMBL/GenBank/DDBJ databases">
        <authorList>
            <person name="Ehlers B."/>
            <person name="Leendertz F.H."/>
        </authorList>
    </citation>
    <scope>NUCLEOTIDE SEQUENCE [LARGE SCALE GENOMIC DNA]</scope>
    <source>
        <strain evidence="2 3">CGMCC 4.6857</strain>
    </source>
</reference>
<sequence length="104" mass="11176">MFPQSLFDHVLVTLAVLVAGGLVVLGVWTLTTRRVPRPLVRLRGETSARYPVRLGGFWVLIGAALLMSITPNVVDTPLAVGRLMFAAAGVALLSSAAWYAMRQS</sequence>
<proteinExistence type="predicted"/>
<accession>A0A285H2W6</accession>
<protein>
    <submittedName>
        <fullName evidence="2">Uncharacterized protein</fullName>
    </submittedName>
</protein>
<gene>
    <name evidence="2" type="ORF">SAMN05421748_103341</name>
</gene>
<keyword evidence="1" id="KW-1133">Transmembrane helix</keyword>
<keyword evidence="3" id="KW-1185">Reference proteome</keyword>
<name>A0A285H2W6_9ACTN</name>
<organism evidence="2 3">
    <name type="scientific">Paractinoplanes atraurantiacus</name>
    <dbReference type="NCBI Taxonomy" id="1036182"/>
    <lineage>
        <taxon>Bacteria</taxon>
        <taxon>Bacillati</taxon>
        <taxon>Actinomycetota</taxon>
        <taxon>Actinomycetes</taxon>
        <taxon>Micromonosporales</taxon>
        <taxon>Micromonosporaceae</taxon>
        <taxon>Paractinoplanes</taxon>
    </lineage>
</organism>